<dbReference type="GO" id="GO:0005762">
    <property type="term" value="C:mitochondrial large ribosomal subunit"/>
    <property type="evidence" value="ECO:0007669"/>
    <property type="project" value="TreeGrafter"/>
</dbReference>
<feature type="compositionally biased region" description="Low complexity" evidence="9">
    <location>
        <begin position="33"/>
        <end position="42"/>
    </location>
</feature>
<evidence type="ECO:0000256" key="3">
    <source>
        <dbReference type="ARBA" id="ARBA00022946"/>
    </source>
</evidence>
<protein>
    <recommendedName>
        <fullName evidence="7">Large ribosomal subunit protein bL19m</fullName>
    </recommendedName>
    <alternativeName>
        <fullName evidence="8">39S ribosomal protein L19, mitochondrial</fullName>
    </alternativeName>
</protein>
<sequence length="301" mass="34692">MLGRIGILSTRQVQSILRRSASSAAEAIAAPSSISKPLSGSSNTNSVDNQEPAGGNVTVAPPEFRFIYPEFLPDPDMKRRNKLREKLERIDMLQRRSAVDIPEFYTGSIMAVTVADVNSPSKVTKFVGICIQRGGTGLRSWFILRNVVDRQGVEILYEMYCPLIQKIEVLRLEKRLDESLLYLRDALPEYSTFPFDMEPEIRPDNSTVPINPIKVKLRPRPWLERWERQSLKGIEPLDLPQKFFDKAEKVAKPWEKYDLMLQYRKTIPAEEQEKIYAEVHSQLQQQDLKRKMRRRRGASSD</sequence>
<dbReference type="AlphaFoldDB" id="A0A4Y7NJG3"/>
<dbReference type="EMBL" id="LR023683">
    <property type="protein sequence ID" value="SVE93302.1"/>
    <property type="molecule type" value="mRNA"/>
</dbReference>
<evidence type="ECO:0000256" key="4">
    <source>
        <dbReference type="ARBA" id="ARBA00022980"/>
    </source>
</evidence>
<keyword evidence="4" id="KW-0689">Ribosomal protein</keyword>
<evidence type="ECO:0000256" key="5">
    <source>
        <dbReference type="ARBA" id="ARBA00023128"/>
    </source>
</evidence>
<dbReference type="PANTHER" id="PTHR15680:SF9">
    <property type="entry name" value="LARGE RIBOSOMAL SUBUNIT PROTEIN BL19M"/>
    <property type="match status" value="1"/>
</dbReference>
<dbReference type="FunFam" id="2.30.30.790:FF:000002">
    <property type="entry name" value="39S ribosomal protein L19, mitochondrial"/>
    <property type="match status" value="1"/>
</dbReference>
<keyword evidence="6" id="KW-0687">Ribonucleoprotein</keyword>
<dbReference type="InterPro" id="IPR038657">
    <property type="entry name" value="Ribosomal_bL19_sf"/>
</dbReference>
<evidence type="ECO:0000256" key="7">
    <source>
        <dbReference type="ARBA" id="ARBA00035288"/>
    </source>
</evidence>
<accession>A0A4Y7NJG3</accession>
<evidence type="ECO:0000256" key="8">
    <source>
        <dbReference type="ARBA" id="ARBA00035359"/>
    </source>
</evidence>
<proteinExistence type="evidence at transcript level"/>
<dbReference type="PANTHER" id="PTHR15680">
    <property type="entry name" value="RIBOSOMAL PROTEIN L19"/>
    <property type="match status" value="1"/>
</dbReference>
<keyword evidence="5" id="KW-0496">Mitochondrion</keyword>
<comment type="subcellular location">
    <subcellularLocation>
        <location evidence="1">Mitochondrion</location>
    </subcellularLocation>
</comment>
<evidence type="ECO:0000256" key="9">
    <source>
        <dbReference type="SAM" id="MobiDB-lite"/>
    </source>
</evidence>
<reference evidence="10" key="1">
    <citation type="submission" date="2018-08" db="EMBL/GenBank/DDBJ databases">
        <authorList>
            <person name="Cornetti L."/>
        </authorList>
    </citation>
    <scope>NUCLEOTIDE SEQUENCE</scope>
    <source>
        <strain evidence="10">DE-FRO-2-1</strain>
    </source>
</reference>
<evidence type="ECO:0000256" key="2">
    <source>
        <dbReference type="ARBA" id="ARBA00005781"/>
    </source>
</evidence>
<name>A0A4Y7NJG3_9CRUS</name>
<evidence type="ECO:0000256" key="6">
    <source>
        <dbReference type="ARBA" id="ARBA00023274"/>
    </source>
</evidence>
<feature type="region of interest" description="Disordered" evidence="9">
    <location>
        <begin position="33"/>
        <end position="60"/>
    </location>
</feature>
<comment type="similarity">
    <text evidence="2">Belongs to the bacterial ribosomal protein bL19 family.</text>
</comment>
<dbReference type="PRINTS" id="PR00061">
    <property type="entry name" value="RIBOSOMALL19"/>
</dbReference>
<dbReference type="InterPro" id="IPR001857">
    <property type="entry name" value="Ribosomal_bL19"/>
</dbReference>
<dbReference type="InterPro" id="IPR008991">
    <property type="entry name" value="Translation_prot_SH3-like_sf"/>
</dbReference>
<evidence type="ECO:0000313" key="10">
    <source>
        <dbReference type="EMBL" id="SVE93302.1"/>
    </source>
</evidence>
<gene>
    <name evidence="10" type="primary">EOG090X0F2L</name>
</gene>
<dbReference type="SUPFAM" id="SSF50104">
    <property type="entry name" value="Translation proteins SH3-like domain"/>
    <property type="match status" value="1"/>
</dbReference>
<dbReference type="Gene3D" id="2.30.30.790">
    <property type="match status" value="1"/>
</dbReference>
<dbReference type="GO" id="GO:0006412">
    <property type="term" value="P:translation"/>
    <property type="evidence" value="ECO:0007669"/>
    <property type="project" value="InterPro"/>
</dbReference>
<dbReference type="Pfam" id="PF01245">
    <property type="entry name" value="Ribosomal_L19"/>
    <property type="match status" value="1"/>
</dbReference>
<evidence type="ECO:0000256" key="1">
    <source>
        <dbReference type="ARBA" id="ARBA00004173"/>
    </source>
</evidence>
<dbReference type="GO" id="GO:0003735">
    <property type="term" value="F:structural constituent of ribosome"/>
    <property type="evidence" value="ECO:0007669"/>
    <property type="project" value="InterPro"/>
</dbReference>
<organism evidence="10">
    <name type="scientific">Moina brachiata</name>
    <dbReference type="NCBI Taxonomy" id="675436"/>
    <lineage>
        <taxon>Eukaryota</taxon>
        <taxon>Metazoa</taxon>
        <taxon>Ecdysozoa</taxon>
        <taxon>Arthropoda</taxon>
        <taxon>Crustacea</taxon>
        <taxon>Branchiopoda</taxon>
        <taxon>Diplostraca</taxon>
        <taxon>Cladocera</taxon>
        <taxon>Anomopoda</taxon>
        <taxon>Moinidae</taxon>
        <taxon>Moina</taxon>
    </lineage>
</organism>
<keyword evidence="3" id="KW-0809">Transit peptide</keyword>